<dbReference type="PROSITE" id="PS50168">
    <property type="entry name" value="DED"/>
    <property type="match status" value="2"/>
</dbReference>
<evidence type="ECO:0000259" key="5">
    <source>
        <dbReference type="PROSITE" id="PS50208"/>
    </source>
</evidence>
<dbReference type="InterPro" id="IPR011029">
    <property type="entry name" value="DEATH-like_dom_sf"/>
</dbReference>
<accession>A0AAD7RYG0</accession>
<dbReference type="FunFam" id="1.10.533.10:FF:000016">
    <property type="entry name" value="CASP8 and FADD-like apoptosis regulator"/>
    <property type="match status" value="1"/>
</dbReference>
<feature type="domain" description="DED" evidence="4">
    <location>
        <begin position="5"/>
        <end position="77"/>
    </location>
</feature>
<dbReference type="Pfam" id="PF01335">
    <property type="entry name" value="DED"/>
    <property type="match status" value="1"/>
</dbReference>
<sequence>MADGQLSQTINLIAEELSTDECKTLRYLCGNLAPHCCVEDVRGMLKSKINCGEVDRMFLLELMLRMRRFDILKKVLRTNKQEAERMLGKGYAVSEYRVLMADVSEDLGKEDLSSLIFLLSGKVPRGRLDKATIFLDVVVELEMLDQVSCEKVDLIYECLRNVHRMDLAKKVQLYQRKAAGETSKLNDVVQRPIEKQQCLQKVPSCVALSAPPASPTTWHRLPQPWAPENIQNAESETGRQYCQAPVEKYRMQAEPRGVCVIIDCVGSDGDMLEKTFRQLHFRVILHKWPSVDDTLSILREVSQAREHQGADAFVCCILSRATASDLLATESWGPGLQFDTVRHLFNSEACPWLTGKPKLFFIQSYSVPESRGCCGFRDEDLETDGPTNAYHMETIPTDADVVWSLCRTDARQLESSGHQSVYMQAVSAALLKGQKRGMHLVDIHTEVNRVMYDHNQKHLEDTYHDGSTRIGPDRKAGMAERNSTGLLMMMLEPTPAAAMTLPAEVREKLAELELELSEGKCLIYQLPAAYRH</sequence>
<dbReference type="SUPFAM" id="SSF52129">
    <property type="entry name" value="Caspase-like"/>
    <property type="match status" value="1"/>
</dbReference>
<dbReference type="Gene3D" id="3.40.50.1460">
    <property type="match status" value="1"/>
</dbReference>
<protein>
    <recommendedName>
        <fullName evidence="8">CASP8 and FADD-like apoptosis regulator</fullName>
    </recommendedName>
</protein>
<dbReference type="EMBL" id="JAINUG010000144">
    <property type="protein sequence ID" value="KAJ8392635.1"/>
    <property type="molecule type" value="Genomic_DNA"/>
</dbReference>
<dbReference type="GO" id="GO:0005737">
    <property type="term" value="C:cytoplasm"/>
    <property type="evidence" value="ECO:0007669"/>
    <property type="project" value="UniProtKB-ARBA"/>
</dbReference>
<proteinExistence type="inferred from homology"/>
<gene>
    <name evidence="6" type="ORF">AAFF_G00073090</name>
</gene>
<evidence type="ECO:0000256" key="1">
    <source>
        <dbReference type="ARBA" id="ARBA00010134"/>
    </source>
</evidence>
<keyword evidence="2" id="KW-0053">Apoptosis</keyword>
<dbReference type="GO" id="GO:0042981">
    <property type="term" value="P:regulation of apoptotic process"/>
    <property type="evidence" value="ECO:0007669"/>
    <property type="project" value="InterPro"/>
</dbReference>
<dbReference type="Proteomes" id="UP001221898">
    <property type="component" value="Unassembled WGS sequence"/>
</dbReference>
<evidence type="ECO:0008006" key="8">
    <source>
        <dbReference type="Google" id="ProtNLM"/>
    </source>
</evidence>
<dbReference type="Gene3D" id="1.10.533.10">
    <property type="entry name" value="Death Domain, Fas"/>
    <property type="match status" value="2"/>
</dbReference>
<dbReference type="SMART" id="SM00031">
    <property type="entry name" value="DED"/>
    <property type="match status" value="2"/>
</dbReference>
<evidence type="ECO:0000313" key="7">
    <source>
        <dbReference type="Proteomes" id="UP001221898"/>
    </source>
</evidence>
<dbReference type="PROSITE" id="PS50208">
    <property type="entry name" value="CASPASE_P20"/>
    <property type="match status" value="1"/>
</dbReference>
<keyword evidence="3" id="KW-0677">Repeat</keyword>
<dbReference type="SUPFAM" id="SSF47986">
    <property type="entry name" value="DEATH domain"/>
    <property type="match status" value="2"/>
</dbReference>
<organism evidence="6 7">
    <name type="scientific">Aldrovandia affinis</name>
    <dbReference type="NCBI Taxonomy" id="143900"/>
    <lineage>
        <taxon>Eukaryota</taxon>
        <taxon>Metazoa</taxon>
        <taxon>Chordata</taxon>
        <taxon>Craniata</taxon>
        <taxon>Vertebrata</taxon>
        <taxon>Euteleostomi</taxon>
        <taxon>Actinopterygii</taxon>
        <taxon>Neopterygii</taxon>
        <taxon>Teleostei</taxon>
        <taxon>Notacanthiformes</taxon>
        <taxon>Halosauridae</taxon>
        <taxon>Aldrovandia</taxon>
    </lineage>
</organism>
<dbReference type="GO" id="GO:0006508">
    <property type="term" value="P:proteolysis"/>
    <property type="evidence" value="ECO:0007669"/>
    <property type="project" value="InterPro"/>
</dbReference>
<dbReference type="InterPro" id="IPR011600">
    <property type="entry name" value="Pept_C14_caspase"/>
</dbReference>
<name>A0AAD7RYG0_9TELE</name>
<dbReference type="Pfam" id="PF00656">
    <property type="entry name" value="Peptidase_C14"/>
    <property type="match status" value="1"/>
</dbReference>
<dbReference type="GO" id="GO:0006915">
    <property type="term" value="P:apoptotic process"/>
    <property type="evidence" value="ECO:0007669"/>
    <property type="project" value="UniProtKB-KW"/>
</dbReference>
<evidence type="ECO:0000313" key="6">
    <source>
        <dbReference type="EMBL" id="KAJ8392635.1"/>
    </source>
</evidence>
<evidence type="ECO:0000259" key="4">
    <source>
        <dbReference type="PROSITE" id="PS50168"/>
    </source>
</evidence>
<dbReference type="InterPro" id="IPR001875">
    <property type="entry name" value="DED_dom"/>
</dbReference>
<evidence type="ECO:0000256" key="3">
    <source>
        <dbReference type="ARBA" id="ARBA00022737"/>
    </source>
</evidence>
<dbReference type="SMART" id="SM00115">
    <property type="entry name" value="CASc"/>
    <property type="match status" value="1"/>
</dbReference>
<dbReference type="PANTHER" id="PTHR48169">
    <property type="entry name" value="DED DOMAIN-CONTAINING PROTEIN"/>
    <property type="match status" value="1"/>
</dbReference>
<comment type="caution">
    <text evidence="6">The sequence shown here is derived from an EMBL/GenBank/DDBJ whole genome shotgun (WGS) entry which is preliminary data.</text>
</comment>
<keyword evidence="7" id="KW-1185">Reference proteome</keyword>
<feature type="domain" description="DED" evidence="4">
    <location>
        <begin position="95"/>
        <end position="173"/>
    </location>
</feature>
<comment type="similarity">
    <text evidence="1">Belongs to the peptidase C14A family.</text>
</comment>
<feature type="domain" description="Caspase family p20" evidence="5">
    <location>
        <begin position="268"/>
        <end position="364"/>
    </location>
</feature>
<dbReference type="AlphaFoldDB" id="A0AAD7RYG0"/>
<dbReference type="PANTHER" id="PTHR48169:SF3">
    <property type="entry name" value="CASP8 AND FADD LIKE APOPTOSIS REGULATOR"/>
    <property type="match status" value="1"/>
</dbReference>
<dbReference type="CDD" id="cd08340">
    <property type="entry name" value="DED_c-FLIP_r2"/>
    <property type="match status" value="1"/>
</dbReference>
<dbReference type="InterPro" id="IPR001309">
    <property type="entry name" value="Pept_C14_p20"/>
</dbReference>
<evidence type="ECO:0000256" key="2">
    <source>
        <dbReference type="ARBA" id="ARBA00022703"/>
    </source>
</evidence>
<dbReference type="InterPro" id="IPR015917">
    <property type="entry name" value="Pept_C14A"/>
</dbReference>
<dbReference type="InterPro" id="IPR029030">
    <property type="entry name" value="Caspase-like_dom_sf"/>
</dbReference>
<dbReference type="GO" id="GO:0004197">
    <property type="term" value="F:cysteine-type endopeptidase activity"/>
    <property type="evidence" value="ECO:0007669"/>
    <property type="project" value="InterPro"/>
</dbReference>
<reference evidence="6" key="1">
    <citation type="journal article" date="2023" name="Science">
        <title>Genome structures resolve the early diversification of teleost fishes.</title>
        <authorList>
            <person name="Parey E."/>
            <person name="Louis A."/>
            <person name="Montfort J."/>
            <person name="Bouchez O."/>
            <person name="Roques C."/>
            <person name="Iampietro C."/>
            <person name="Lluch J."/>
            <person name="Castinel A."/>
            <person name="Donnadieu C."/>
            <person name="Desvignes T."/>
            <person name="Floi Bucao C."/>
            <person name="Jouanno E."/>
            <person name="Wen M."/>
            <person name="Mejri S."/>
            <person name="Dirks R."/>
            <person name="Jansen H."/>
            <person name="Henkel C."/>
            <person name="Chen W.J."/>
            <person name="Zahm M."/>
            <person name="Cabau C."/>
            <person name="Klopp C."/>
            <person name="Thompson A.W."/>
            <person name="Robinson-Rechavi M."/>
            <person name="Braasch I."/>
            <person name="Lecointre G."/>
            <person name="Bobe J."/>
            <person name="Postlethwait J.H."/>
            <person name="Berthelot C."/>
            <person name="Roest Crollius H."/>
            <person name="Guiguen Y."/>
        </authorList>
    </citation>
    <scope>NUCLEOTIDE SEQUENCE</scope>
    <source>
        <strain evidence="6">NC1722</strain>
    </source>
</reference>